<evidence type="ECO:0000256" key="1">
    <source>
        <dbReference type="SAM" id="MobiDB-lite"/>
    </source>
</evidence>
<gene>
    <name evidence="3" type="ORF">GIY23_06240</name>
</gene>
<reference evidence="4" key="1">
    <citation type="submission" date="2019-11" db="EMBL/GenBank/DDBJ databases">
        <title>The complete genome sequence of Saccharopolyspora sp. E2A.</title>
        <authorList>
            <person name="Zhang G."/>
        </authorList>
    </citation>
    <scope>NUCLEOTIDE SEQUENCE [LARGE SCALE GENOMIC DNA]</scope>
    <source>
        <strain evidence="4">E2A</strain>
    </source>
</reference>
<protein>
    <submittedName>
        <fullName evidence="3">MarR family transcriptional regulator</fullName>
    </submittedName>
</protein>
<dbReference type="KEGG" id="sace:GIY23_06240"/>
<dbReference type="Proteomes" id="UP000371041">
    <property type="component" value="Chromosome"/>
</dbReference>
<feature type="domain" description="HTH marR-type" evidence="2">
    <location>
        <begin position="50"/>
        <end position="183"/>
    </location>
</feature>
<feature type="compositionally biased region" description="Basic and acidic residues" evidence="1">
    <location>
        <begin position="8"/>
        <end position="23"/>
    </location>
</feature>
<dbReference type="PANTHER" id="PTHR33164">
    <property type="entry name" value="TRANSCRIPTIONAL REGULATOR, MARR FAMILY"/>
    <property type="match status" value="1"/>
</dbReference>
<dbReference type="InterPro" id="IPR036388">
    <property type="entry name" value="WH-like_DNA-bd_sf"/>
</dbReference>
<dbReference type="EMBL" id="CP045929">
    <property type="protein sequence ID" value="QGK69187.1"/>
    <property type="molecule type" value="Genomic_DNA"/>
</dbReference>
<dbReference type="SMART" id="SM00347">
    <property type="entry name" value="HTH_MARR"/>
    <property type="match status" value="1"/>
</dbReference>
<organism evidence="3 4">
    <name type="scientific">Allosaccharopolyspora coralli</name>
    <dbReference type="NCBI Taxonomy" id="2665642"/>
    <lineage>
        <taxon>Bacteria</taxon>
        <taxon>Bacillati</taxon>
        <taxon>Actinomycetota</taxon>
        <taxon>Actinomycetes</taxon>
        <taxon>Pseudonocardiales</taxon>
        <taxon>Pseudonocardiaceae</taxon>
        <taxon>Allosaccharopolyspora</taxon>
    </lineage>
</organism>
<dbReference type="Pfam" id="PF01047">
    <property type="entry name" value="MarR"/>
    <property type="match status" value="1"/>
</dbReference>
<evidence type="ECO:0000313" key="3">
    <source>
        <dbReference type="EMBL" id="QGK69187.1"/>
    </source>
</evidence>
<accession>A0A5Q3QEG2</accession>
<dbReference type="AlphaFoldDB" id="A0A5Q3QEG2"/>
<proteinExistence type="predicted"/>
<dbReference type="InterPro" id="IPR036390">
    <property type="entry name" value="WH_DNA-bd_sf"/>
</dbReference>
<name>A0A5Q3QEG2_9PSEU</name>
<keyword evidence="4" id="KW-1185">Reference proteome</keyword>
<evidence type="ECO:0000259" key="2">
    <source>
        <dbReference type="PROSITE" id="PS50995"/>
    </source>
</evidence>
<dbReference type="PROSITE" id="PS50995">
    <property type="entry name" value="HTH_MARR_2"/>
    <property type="match status" value="1"/>
</dbReference>
<feature type="region of interest" description="Disordered" evidence="1">
    <location>
        <begin position="1"/>
        <end position="23"/>
    </location>
</feature>
<dbReference type="GO" id="GO:0006950">
    <property type="term" value="P:response to stress"/>
    <property type="evidence" value="ECO:0007669"/>
    <property type="project" value="TreeGrafter"/>
</dbReference>
<dbReference type="InterPro" id="IPR000835">
    <property type="entry name" value="HTH_MarR-typ"/>
</dbReference>
<evidence type="ECO:0000313" key="4">
    <source>
        <dbReference type="Proteomes" id="UP000371041"/>
    </source>
</evidence>
<dbReference type="InterPro" id="IPR039422">
    <property type="entry name" value="MarR/SlyA-like"/>
</dbReference>
<sequence>MSQAQDGGSDRDDADRVDPVFEDTPRGALPVVERALGRTAERLPDVDRAAMTMVLLLHRVANTVVYDLESTVHRPAGWSWSAFRLVFTLWASGPQESSRAAELTGMSRAAVSSLSKTLSASGLVRSTPADRDRRAVVLSLTDEGTERLESTFQAHNAREAEWAGLLTADEVATLNVLLTKLASAAQTANWVSHRS</sequence>
<dbReference type="PANTHER" id="PTHR33164:SF89">
    <property type="entry name" value="MARR FAMILY REGULATORY PROTEIN"/>
    <property type="match status" value="1"/>
</dbReference>
<dbReference type="Gene3D" id="1.10.10.10">
    <property type="entry name" value="Winged helix-like DNA-binding domain superfamily/Winged helix DNA-binding domain"/>
    <property type="match status" value="1"/>
</dbReference>
<dbReference type="RefSeq" id="WP_154075787.1">
    <property type="nucleotide sequence ID" value="NZ_CP045929.1"/>
</dbReference>
<dbReference type="GO" id="GO:0003700">
    <property type="term" value="F:DNA-binding transcription factor activity"/>
    <property type="evidence" value="ECO:0007669"/>
    <property type="project" value="InterPro"/>
</dbReference>
<dbReference type="PRINTS" id="PR00598">
    <property type="entry name" value="HTHMARR"/>
</dbReference>
<dbReference type="SUPFAM" id="SSF46785">
    <property type="entry name" value="Winged helix' DNA-binding domain"/>
    <property type="match status" value="1"/>
</dbReference>